<name>A0A2J6RIR0_HYAVF</name>
<reference evidence="1 2" key="1">
    <citation type="submission" date="2016-04" db="EMBL/GenBank/DDBJ databases">
        <title>A degradative enzymes factory behind the ericoid mycorrhizal symbiosis.</title>
        <authorList>
            <consortium name="DOE Joint Genome Institute"/>
            <person name="Martino E."/>
            <person name="Morin E."/>
            <person name="Grelet G."/>
            <person name="Kuo A."/>
            <person name="Kohler A."/>
            <person name="Daghino S."/>
            <person name="Barry K."/>
            <person name="Choi C."/>
            <person name="Cichocki N."/>
            <person name="Clum A."/>
            <person name="Copeland A."/>
            <person name="Hainaut M."/>
            <person name="Haridas S."/>
            <person name="Labutti K."/>
            <person name="Lindquist E."/>
            <person name="Lipzen A."/>
            <person name="Khouja H.-R."/>
            <person name="Murat C."/>
            <person name="Ohm R."/>
            <person name="Olson A."/>
            <person name="Spatafora J."/>
            <person name="Veneault-Fourrey C."/>
            <person name="Henrissat B."/>
            <person name="Grigoriev I."/>
            <person name="Martin F."/>
            <person name="Perotto S."/>
        </authorList>
    </citation>
    <scope>NUCLEOTIDE SEQUENCE [LARGE SCALE GENOMIC DNA]</scope>
    <source>
        <strain evidence="1 2">F</strain>
    </source>
</reference>
<protein>
    <submittedName>
        <fullName evidence="1">Uncharacterized protein</fullName>
    </submittedName>
</protein>
<accession>A0A2J6RIR0</accession>
<keyword evidence="2" id="KW-1185">Reference proteome</keyword>
<dbReference type="AlphaFoldDB" id="A0A2J6RIR0"/>
<dbReference type="OrthoDB" id="10254945at2759"/>
<proteinExistence type="predicted"/>
<sequence length="350" mass="39940">MQQRELGLVQIISQPSNSNMENFSEYAKHYDVRQDAEGNLAFGAGKSGLTPLRPSNPAVSLSPPRMDLQERLIDFQKKLNFGFTTRQLFDLDAITSWEVKSLSINTPIHPMFAKNRWLKENRPDSISKDLYRLPEHLIVDEQATVWTAHDPRVWAVLEPSLRLASLVIENLPNHPWFDALMMAPREGIPLDRLPDNSMKDYKIFRPRAPEKVGNGEAKARMEKLMQDVFEPRLRLYLSSATECPITHVSYGGQFAVMGHFDKAPQSVIANDVNLYLSMAYQMLIPMMEGQLSSSELLVEQVLLAKTFLHGFMHAISFARENFVGNRFLYTIAVAVARDVEPFFDLEQEIE</sequence>
<dbReference type="Proteomes" id="UP000235786">
    <property type="component" value="Unassembled WGS sequence"/>
</dbReference>
<evidence type="ECO:0000313" key="2">
    <source>
        <dbReference type="Proteomes" id="UP000235786"/>
    </source>
</evidence>
<evidence type="ECO:0000313" key="1">
    <source>
        <dbReference type="EMBL" id="PMD38405.1"/>
    </source>
</evidence>
<organism evidence="1 2">
    <name type="scientific">Hyaloscypha variabilis (strain UAMH 11265 / GT02V1 / F)</name>
    <name type="common">Meliniomyces variabilis</name>
    <dbReference type="NCBI Taxonomy" id="1149755"/>
    <lineage>
        <taxon>Eukaryota</taxon>
        <taxon>Fungi</taxon>
        <taxon>Dikarya</taxon>
        <taxon>Ascomycota</taxon>
        <taxon>Pezizomycotina</taxon>
        <taxon>Leotiomycetes</taxon>
        <taxon>Helotiales</taxon>
        <taxon>Hyaloscyphaceae</taxon>
        <taxon>Hyaloscypha</taxon>
        <taxon>Hyaloscypha variabilis</taxon>
    </lineage>
</organism>
<gene>
    <name evidence="1" type="ORF">L207DRAFT_531301</name>
</gene>
<dbReference type="STRING" id="1149755.A0A2J6RIR0"/>
<dbReference type="EMBL" id="KZ613948">
    <property type="protein sequence ID" value="PMD38405.1"/>
    <property type="molecule type" value="Genomic_DNA"/>
</dbReference>